<accession>A0A1C2HY40</accession>
<organism evidence="1 2">
    <name type="scientific">Acidithiobacillus thiooxidans</name>
    <name type="common">Thiobacillus thiooxidans</name>
    <dbReference type="NCBI Taxonomy" id="930"/>
    <lineage>
        <taxon>Bacteria</taxon>
        <taxon>Pseudomonadati</taxon>
        <taxon>Pseudomonadota</taxon>
        <taxon>Acidithiobacillia</taxon>
        <taxon>Acidithiobacillales</taxon>
        <taxon>Acidithiobacillaceae</taxon>
        <taxon>Acidithiobacillus</taxon>
    </lineage>
</organism>
<comment type="caution">
    <text evidence="1">The sequence shown here is derived from an EMBL/GenBank/DDBJ whole genome shotgun (WGS) entry which is preliminary data.</text>
</comment>
<reference evidence="1" key="1">
    <citation type="journal article" date="2016" name="Int. J. Mol. Sci.">
        <title>Comparative genomics of the extreme acidophile Acidithiobacillus thiooxidans reveals intraspecific divergence and niche adaptation.</title>
        <authorList>
            <person name="Zhang X."/>
            <person name="Feng X."/>
            <person name="Tao J."/>
            <person name="Ma L."/>
            <person name="Xiao Y."/>
            <person name="Liang Y."/>
            <person name="Liu X."/>
            <person name="Yin H."/>
        </authorList>
    </citation>
    <scope>NUCLEOTIDE SEQUENCE [LARGE SCALE GENOMIC DNA]</scope>
    <source>
        <strain evidence="1">DXS-W</strain>
    </source>
</reference>
<dbReference type="Proteomes" id="UP000095008">
    <property type="component" value="Unassembled WGS sequence"/>
</dbReference>
<protein>
    <submittedName>
        <fullName evidence="1">Uncharacterized protein</fullName>
    </submittedName>
</protein>
<name>A0A1C2HY40_ACITH</name>
<dbReference type="EMBL" id="LWRY01000257">
    <property type="protein sequence ID" value="OCX68653.1"/>
    <property type="molecule type" value="Genomic_DNA"/>
</dbReference>
<evidence type="ECO:0000313" key="1">
    <source>
        <dbReference type="EMBL" id="OCX68653.1"/>
    </source>
</evidence>
<dbReference type="AlphaFoldDB" id="A0A1C2HY40"/>
<dbReference type="RefSeq" id="WP_065974796.1">
    <property type="nucleotide sequence ID" value="NZ_JAWXYA010000007.1"/>
</dbReference>
<keyword evidence="2" id="KW-1185">Reference proteome</keyword>
<proteinExistence type="predicted"/>
<sequence>MGITADEWYAIAENMTAAQHVQMQKTGDPVIRTALREIAKLESRKFGSVKQRFLDGEIKTVCLVLGQVEDAHPGRFDAFAYCDACRKFMLHEYDGPAVALDSHGHWSVFLDSLGVGARGAME</sequence>
<dbReference type="OrthoDB" id="9911350at2"/>
<gene>
    <name evidence="1" type="ORF">A6M23_17560</name>
</gene>
<evidence type="ECO:0000313" key="2">
    <source>
        <dbReference type="Proteomes" id="UP000095008"/>
    </source>
</evidence>